<reference evidence="5" key="1">
    <citation type="submission" date="2017-10" db="EMBL/GenBank/DDBJ databases">
        <title>Rapid genome shrinkage in a self-fertile nematode reveals novel sperm competition proteins.</title>
        <authorList>
            <person name="Yin D."/>
            <person name="Schwarz E.M."/>
            <person name="Thomas C.G."/>
            <person name="Felde R.L."/>
            <person name="Korf I.F."/>
            <person name="Cutter A.D."/>
            <person name="Schartner C.M."/>
            <person name="Ralston E.J."/>
            <person name="Meyer B.J."/>
            <person name="Haag E.S."/>
        </authorList>
    </citation>
    <scope>NUCLEOTIDE SEQUENCE [LARGE SCALE GENOMIC DNA]</scope>
    <source>
        <strain evidence="5">JU1422</strain>
    </source>
</reference>
<dbReference type="GO" id="GO:0004792">
    <property type="term" value="F:thiosulfate-cyanide sulfurtransferase activity"/>
    <property type="evidence" value="ECO:0007669"/>
    <property type="project" value="TreeGrafter"/>
</dbReference>
<evidence type="ECO:0000259" key="3">
    <source>
        <dbReference type="PROSITE" id="PS50206"/>
    </source>
</evidence>
<dbReference type="OrthoDB" id="270167at2759"/>
<evidence type="ECO:0000256" key="2">
    <source>
        <dbReference type="ARBA" id="ARBA00022737"/>
    </source>
</evidence>
<dbReference type="InterPro" id="IPR045078">
    <property type="entry name" value="TST/MPST-like"/>
</dbReference>
<dbReference type="Gene3D" id="3.40.250.10">
    <property type="entry name" value="Rhodanese-like domain"/>
    <property type="match status" value="2"/>
</dbReference>
<evidence type="ECO:0000313" key="5">
    <source>
        <dbReference type="Proteomes" id="UP000230233"/>
    </source>
</evidence>
<comment type="caution">
    <text evidence="4">The sequence shown here is derived from an EMBL/GenBank/DDBJ whole genome shotgun (WGS) entry which is preliminary data.</text>
</comment>
<dbReference type="FunFam" id="3.40.250.10:FF:000066">
    <property type="entry name" value="MercaptoPyruvate SulfurTransferase homolog"/>
    <property type="match status" value="1"/>
</dbReference>
<sequence>MVENVYKFRRITQKIGSFPVLHLSLNFPPPTRIMISVFKRCVPSSLSSPCTLTLVSVIILLINQPQSANSHLLSPDFRAMSTNSLVTPQWLLQNLNKVRVIDATWMPADAYATEHIPGAAHYSFDYAYFKSEYIKFDLYPPEVFQKYIRLLGVNNNDQVVIYSRGAASGMMFASRAYWTFKVYGFTNVTLLNGGLDAWKAAGGSTNQETVKPQLGNVDIRSLNSEILANFEDIPFNHLAEKHADYIDARIPSQFTGQDPLSATYPGTKAKGSHVTGAINFPMADVIGPNGFLSQEEVDAKIAKLGLTAGNQVYVACNTGIQASVIFTALERSGIKAKLYNGSMTELAYRAPELVNATGK</sequence>
<keyword evidence="2" id="KW-0677">Repeat</keyword>
<feature type="domain" description="Rhodanese" evidence="3">
    <location>
        <begin position="239"/>
        <end position="355"/>
    </location>
</feature>
<organism evidence="4 5">
    <name type="scientific">Caenorhabditis nigoni</name>
    <dbReference type="NCBI Taxonomy" id="1611254"/>
    <lineage>
        <taxon>Eukaryota</taxon>
        <taxon>Metazoa</taxon>
        <taxon>Ecdysozoa</taxon>
        <taxon>Nematoda</taxon>
        <taxon>Chromadorea</taxon>
        <taxon>Rhabditida</taxon>
        <taxon>Rhabditina</taxon>
        <taxon>Rhabditomorpha</taxon>
        <taxon>Rhabditoidea</taxon>
        <taxon>Rhabditidae</taxon>
        <taxon>Peloderinae</taxon>
        <taxon>Caenorhabditis</taxon>
    </lineage>
</organism>
<accession>A0A2G5TMV5</accession>
<feature type="domain" description="Rhodanese" evidence="3">
    <location>
        <begin position="94"/>
        <end position="207"/>
    </location>
</feature>
<dbReference type="InterPro" id="IPR036873">
    <property type="entry name" value="Rhodanese-like_dom_sf"/>
</dbReference>
<dbReference type="SUPFAM" id="SSF52821">
    <property type="entry name" value="Rhodanese/Cell cycle control phosphatase"/>
    <property type="match status" value="2"/>
</dbReference>
<protein>
    <recommendedName>
        <fullName evidence="3">Rhodanese domain-containing protein</fullName>
    </recommendedName>
</protein>
<dbReference type="STRING" id="1611254.A0A2G5TMV5"/>
<dbReference type="PANTHER" id="PTHR11364:SF27">
    <property type="entry name" value="SULFURTRANSFERASE"/>
    <property type="match status" value="1"/>
</dbReference>
<dbReference type="InterPro" id="IPR001763">
    <property type="entry name" value="Rhodanese-like_dom"/>
</dbReference>
<name>A0A2G5TMV5_9PELO</name>
<evidence type="ECO:0000313" key="4">
    <source>
        <dbReference type="EMBL" id="PIC28620.1"/>
    </source>
</evidence>
<dbReference type="EMBL" id="PDUG01000005">
    <property type="protein sequence ID" value="PIC28620.1"/>
    <property type="molecule type" value="Genomic_DNA"/>
</dbReference>
<keyword evidence="5" id="KW-1185">Reference proteome</keyword>
<dbReference type="Proteomes" id="UP000230233">
    <property type="component" value="Chromosome V"/>
</dbReference>
<keyword evidence="1" id="KW-0808">Transferase</keyword>
<dbReference type="Pfam" id="PF00581">
    <property type="entry name" value="Rhodanese"/>
    <property type="match status" value="2"/>
</dbReference>
<evidence type="ECO:0000256" key="1">
    <source>
        <dbReference type="ARBA" id="ARBA00022679"/>
    </source>
</evidence>
<dbReference type="PROSITE" id="PS50206">
    <property type="entry name" value="RHODANESE_3"/>
    <property type="match status" value="2"/>
</dbReference>
<gene>
    <name evidence="4" type="primary">Cnig_chr_V.g20472</name>
    <name evidence="4" type="ORF">B9Z55_020472</name>
</gene>
<proteinExistence type="predicted"/>
<dbReference type="SMART" id="SM00450">
    <property type="entry name" value="RHOD"/>
    <property type="match status" value="2"/>
</dbReference>
<dbReference type="AlphaFoldDB" id="A0A2G5TMV5"/>
<dbReference type="PANTHER" id="PTHR11364">
    <property type="entry name" value="THIOSULFATE SULFERTANSFERASE"/>
    <property type="match status" value="1"/>
</dbReference>
<dbReference type="GO" id="GO:0005739">
    <property type="term" value="C:mitochondrion"/>
    <property type="evidence" value="ECO:0007669"/>
    <property type="project" value="TreeGrafter"/>
</dbReference>
<dbReference type="CDD" id="cd01448">
    <property type="entry name" value="TST_Repeat_1"/>
    <property type="match status" value="1"/>
</dbReference>